<evidence type="ECO:0000256" key="2">
    <source>
        <dbReference type="ARBA" id="ARBA00006824"/>
    </source>
</evidence>
<evidence type="ECO:0000313" key="7">
    <source>
        <dbReference type="EMBL" id="KAF5918376.1"/>
    </source>
</evidence>
<sequence length="246" mass="27167">WLAATGLAGADWVCAGAQWLSSVWRGQVRAAGGGARGQGRRGLAGARGAGMAGWWRALRRAARRHPWPTNVLLYAALFSAGDALQQRLRGGPADWRQTRRVATVAVTFHGNFNYVWLRLLERALPGRAPRAVLAKVLCDQAFGGPVALAAFYAGMSILQGEDDIFLDLKQKFWNTYKTGLIYWPFVQLINFSLVPVHWRTAYTGLCGFLWATFLCFSKQSGDGTLKSVFTFLHVKEANAVERPPEK</sequence>
<protein>
    <recommendedName>
        <fullName evidence="9">Mpv17-like protein</fullName>
    </recommendedName>
</protein>
<dbReference type="PANTHER" id="PTHR11266">
    <property type="entry name" value="PEROXISOMAL MEMBRANE PROTEIN 2, PXMP2 MPV17"/>
    <property type="match status" value="1"/>
</dbReference>
<evidence type="ECO:0000256" key="1">
    <source>
        <dbReference type="ARBA" id="ARBA00004141"/>
    </source>
</evidence>
<comment type="subcellular location">
    <subcellularLocation>
        <location evidence="1">Membrane</location>
        <topology evidence="1">Multi-pass membrane protein</topology>
    </subcellularLocation>
</comment>
<evidence type="ECO:0000256" key="3">
    <source>
        <dbReference type="ARBA" id="ARBA00022692"/>
    </source>
</evidence>
<dbReference type="Pfam" id="PF04117">
    <property type="entry name" value="Mpv17_PMP22"/>
    <property type="match status" value="1"/>
</dbReference>
<organism evidence="7 8">
    <name type="scientific">Diceros bicornis minor</name>
    <name type="common">South-central black rhinoceros</name>
    <dbReference type="NCBI Taxonomy" id="77932"/>
    <lineage>
        <taxon>Eukaryota</taxon>
        <taxon>Metazoa</taxon>
        <taxon>Chordata</taxon>
        <taxon>Craniata</taxon>
        <taxon>Vertebrata</taxon>
        <taxon>Euteleostomi</taxon>
        <taxon>Mammalia</taxon>
        <taxon>Eutheria</taxon>
        <taxon>Laurasiatheria</taxon>
        <taxon>Perissodactyla</taxon>
        <taxon>Rhinocerotidae</taxon>
        <taxon>Diceros</taxon>
    </lineage>
</organism>
<dbReference type="Proteomes" id="UP000551758">
    <property type="component" value="Unassembled WGS sequence"/>
</dbReference>
<dbReference type="GO" id="GO:0016020">
    <property type="term" value="C:membrane"/>
    <property type="evidence" value="ECO:0007669"/>
    <property type="project" value="UniProtKB-SubCell"/>
</dbReference>
<feature type="non-terminal residue" evidence="7">
    <location>
        <position position="246"/>
    </location>
</feature>
<dbReference type="AlphaFoldDB" id="A0A7J7ESG0"/>
<dbReference type="PANTHER" id="PTHR11266:SF39">
    <property type="entry name" value="MPV17-LIKE PROTEIN"/>
    <property type="match status" value="1"/>
</dbReference>
<proteinExistence type="inferred from homology"/>
<evidence type="ECO:0000313" key="8">
    <source>
        <dbReference type="Proteomes" id="UP000551758"/>
    </source>
</evidence>
<keyword evidence="8" id="KW-1185">Reference proteome</keyword>
<accession>A0A7J7ESG0</accession>
<reference evidence="7 8" key="1">
    <citation type="journal article" date="2020" name="Mol. Biol. Evol.">
        <title>Interspecific Gene Flow and the Evolution of Specialization in Black and White Rhinoceros.</title>
        <authorList>
            <person name="Moodley Y."/>
            <person name="Westbury M.V."/>
            <person name="Russo I.M."/>
            <person name="Gopalakrishnan S."/>
            <person name="Rakotoarivelo A."/>
            <person name="Olsen R.A."/>
            <person name="Prost S."/>
            <person name="Tunstall T."/>
            <person name="Ryder O.A."/>
            <person name="Dalen L."/>
            <person name="Bruford M.W."/>
        </authorList>
    </citation>
    <scope>NUCLEOTIDE SEQUENCE [LARGE SCALE GENOMIC DNA]</scope>
    <source>
        <strain evidence="7">SBR-YM</strain>
        <tissue evidence="7">Skin</tissue>
    </source>
</reference>
<evidence type="ECO:0000256" key="5">
    <source>
        <dbReference type="ARBA" id="ARBA00023136"/>
    </source>
</evidence>
<dbReference type="EMBL" id="JACDTQ010002452">
    <property type="protein sequence ID" value="KAF5918376.1"/>
    <property type="molecule type" value="Genomic_DNA"/>
</dbReference>
<name>A0A7J7ESG0_DICBM</name>
<dbReference type="GO" id="GO:0061668">
    <property type="term" value="P:mitochondrial ribosome assembly"/>
    <property type="evidence" value="ECO:0007669"/>
    <property type="project" value="TreeGrafter"/>
</dbReference>
<keyword evidence="3" id="KW-0812">Transmembrane</keyword>
<keyword evidence="4" id="KW-1133">Transmembrane helix</keyword>
<dbReference type="InterPro" id="IPR007248">
    <property type="entry name" value="Mpv17_PMP22"/>
</dbReference>
<comment type="similarity">
    <text evidence="2 6">Belongs to the peroxisomal membrane protein PXMP2/4 family.</text>
</comment>
<dbReference type="GO" id="GO:0005739">
    <property type="term" value="C:mitochondrion"/>
    <property type="evidence" value="ECO:0007669"/>
    <property type="project" value="TreeGrafter"/>
</dbReference>
<keyword evidence="5" id="KW-0472">Membrane</keyword>
<evidence type="ECO:0000256" key="4">
    <source>
        <dbReference type="ARBA" id="ARBA00022989"/>
    </source>
</evidence>
<comment type="caution">
    <text evidence="7">The sequence shown here is derived from an EMBL/GenBank/DDBJ whole genome shotgun (WGS) entry which is preliminary data.</text>
</comment>
<evidence type="ECO:0008006" key="9">
    <source>
        <dbReference type="Google" id="ProtNLM"/>
    </source>
</evidence>
<evidence type="ECO:0000256" key="6">
    <source>
        <dbReference type="RuleBase" id="RU363053"/>
    </source>
</evidence>
<gene>
    <name evidence="7" type="ORF">HPG69_011816</name>
</gene>